<dbReference type="RefSeq" id="WP_075615011.1">
    <property type="nucleotide sequence ID" value="NZ_JACIED010000001.1"/>
</dbReference>
<feature type="signal peptide" evidence="1">
    <location>
        <begin position="1"/>
        <end position="24"/>
    </location>
</feature>
<evidence type="ECO:0000313" key="3">
    <source>
        <dbReference type="EMBL" id="OLP49223.1"/>
    </source>
</evidence>
<sequence length="170" mass="17781">MNKVFARSIALVFTSILTIGTAHADEAAFLKTLSGNWSGTGTVKLRISAPTVKVNCNFKSNTTAQALALNGRCKSLVVFSRAIDADLKINGGTYSGSYIGAGSGPARLNGKRAGNAINLAITWAKDVNGDRRAQMTIEKIGASGMRLTTVDTDPTTGKSVVTSSITLQRS</sequence>
<dbReference type="Proteomes" id="UP000544107">
    <property type="component" value="Unassembled WGS sequence"/>
</dbReference>
<dbReference type="AlphaFoldDB" id="A0A1Q9A3Q7"/>
<evidence type="ECO:0000313" key="5">
    <source>
        <dbReference type="Proteomes" id="UP000544107"/>
    </source>
</evidence>
<feature type="chain" id="PRO_5044564292" evidence="1">
    <location>
        <begin position="25"/>
        <end position="170"/>
    </location>
</feature>
<reference evidence="2 5" key="2">
    <citation type="submission" date="2020-08" db="EMBL/GenBank/DDBJ databases">
        <title>Genomic Encyclopedia of Type Strains, Phase IV (KMG-IV): sequencing the most valuable type-strain genomes for metagenomic binning, comparative biology and taxonomic classification.</title>
        <authorList>
            <person name="Goeker M."/>
        </authorList>
    </citation>
    <scope>NUCLEOTIDE SEQUENCE [LARGE SCALE GENOMIC DNA]</scope>
    <source>
        <strain evidence="2 5">DSM 100021</strain>
    </source>
</reference>
<dbReference type="EMBL" id="JACIED010000001">
    <property type="protein sequence ID" value="MBB4006244.1"/>
    <property type="molecule type" value="Genomic_DNA"/>
</dbReference>
<evidence type="ECO:0000313" key="2">
    <source>
        <dbReference type="EMBL" id="MBB4006244.1"/>
    </source>
</evidence>
<keyword evidence="1" id="KW-0732">Signal</keyword>
<keyword evidence="4" id="KW-1185">Reference proteome</keyword>
<proteinExistence type="predicted"/>
<evidence type="ECO:0000313" key="4">
    <source>
        <dbReference type="Proteomes" id="UP000185598"/>
    </source>
</evidence>
<dbReference type="OrthoDB" id="7889051at2"/>
<accession>A0A1Q9A3Q7</accession>
<dbReference type="EMBL" id="MKIN01000022">
    <property type="protein sequence ID" value="OLP49223.1"/>
    <property type="molecule type" value="Genomic_DNA"/>
</dbReference>
<organism evidence="3 4">
    <name type="scientific">Allorhizobium taibaishanense</name>
    <dbReference type="NCBI Taxonomy" id="887144"/>
    <lineage>
        <taxon>Bacteria</taxon>
        <taxon>Pseudomonadati</taxon>
        <taxon>Pseudomonadota</taxon>
        <taxon>Alphaproteobacteria</taxon>
        <taxon>Hyphomicrobiales</taxon>
        <taxon>Rhizobiaceae</taxon>
        <taxon>Rhizobium/Agrobacterium group</taxon>
        <taxon>Allorhizobium</taxon>
    </lineage>
</organism>
<protein>
    <submittedName>
        <fullName evidence="3">Uncharacterized protein</fullName>
    </submittedName>
</protein>
<reference evidence="3 4" key="1">
    <citation type="submission" date="2016-09" db="EMBL/GenBank/DDBJ databases">
        <title>Rhizobium oryziradicis sp. nov., isolated from the root of rice.</title>
        <authorList>
            <person name="Zhao J."/>
            <person name="Zhang X."/>
        </authorList>
    </citation>
    <scope>NUCLEOTIDE SEQUENCE [LARGE SCALE GENOMIC DNA]</scope>
    <source>
        <strain evidence="3 4">14971</strain>
    </source>
</reference>
<dbReference type="Proteomes" id="UP000185598">
    <property type="component" value="Unassembled WGS sequence"/>
</dbReference>
<dbReference type="STRING" id="887144.BJF91_19295"/>
<gene>
    <name evidence="3" type="ORF">BJF91_19295</name>
    <name evidence="2" type="ORF">GGQ71_000480</name>
</gene>
<comment type="caution">
    <text evidence="3">The sequence shown here is derived from an EMBL/GenBank/DDBJ whole genome shotgun (WGS) entry which is preliminary data.</text>
</comment>
<evidence type="ECO:0000256" key="1">
    <source>
        <dbReference type="SAM" id="SignalP"/>
    </source>
</evidence>
<name>A0A1Q9A3Q7_9HYPH</name>